<feature type="transmembrane region" description="Helical" evidence="1">
    <location>
        <begin position="39"/>
        <end position="57"/>
    </location>
</feature>
<accession>B8E1J4</accession>
<dbReference type="KEGG" id="dtu:Dtur_0190"/>
<feature type="transmembrane region" description="Helical" evidence="1">
    <location>
        <begin position="93"/>
        <end position="117"/>
    </location>
</feature>
<feature type="transmembrane region" description="Helical" evidence="1">
    <location>
        <begin position="64"/>
        <end position="81"/>
    </location>
</feature>
<feature type="transmembrane region" description="Helical" evidence="1">
    <location>
        <begin position="230"/>
        <end position="248"/>
    </location>
</feature>
<feature type="transmembrane region" description="Helical" evidence="1">
    <location>
        <begin position="165"/>
        <end position="186"/>
    </location>
</feature>
<dbReference type="OrthoDB" id="9815986at2"/>
<keyword evidence="1" id="KW-0472">Membrane</keyword>
<dbReference type="EnsemblBacteria" id="ACK41519">
    <property type="protein sequence ID" value="ACK41519"/>
    <property type="gene ID" value="Dtur_0190"/>
</dbReference>
<evidence type="ECO:0000256" key="1">
    <source>
        <dbReference type="SAM" id="Phobius"/>
    </source>
</evidence>
<dbReference type="STRING" id="515635.Dtur_0190"/>
<sequence length="252" mass="28606">MEKGLRVVEVSLFLSLFVVILLSFLPLLNVSISNQIYDFVYLLAEIIGLLFALIYALKIDKNQKLWLGWFFILLGLGAYFLKDLLNFLDQQNLSGILGILSFILIFVGILIFIIFISNSLRLRLTFNENFLLVINAILLFILILQVGLLPTLLSKDPLWDKVISVIYLLGNYFILVVFMILFLTVTTNFWGGEIARNYYLLALGIALLSVASIIFSYVLGSYELLKLDKIIYLGAYLVIVYAIVKEGLMHAV</sequence>
<dbReference type="HOGENOM" id="CLU_1084748_0_0_0"/>
<gene>
    <name evidence="2" type="ordered locus">Dtur_0190</name>
</gene>
<dbReference type="Proteomes" id="UP000007719">
    <property type="component" value="Chromosome"/>
</dbReference>
<keyword evidence="3" id="KW-1185">Reference proteome</keyword>
<protein>
    <submittedName>
        <fullName evidence="2">Uncharacterized protein</fullName>
    </submittedName>
</protein>
<dbReference type="RefSeq" id="WP_012582604.1">
    <property type="nucleotide sequence ID" value="NC_011661.1"/>
</dbReference>
<dbReference type="InParanoid" id="B8E1J4"/>
<feature type="transmembrane region" description="Helical" evidence="1">
    <location>
        <begin position="129"/>
        <end position="153"/>
    </location>
</feature>
<feature type="transmembrane region" description="Helical" evidence="1">
    <location>
        <begin position="7"/>
        <end position="27"/>
    </location>
</feature>
<proteinExistence type="predicted"/>
<keyword evidence="1" id="KW-1133">Transmembrane helix</keyword>
<evidence type="ECO:0000313" key="2">
    <source>
        <dbReference type="EMBL" id="ACK41519.1"/>
    </source>
</evidence>
<keyword evidence="1" id="KW-0812">Transmembrane</keyword>
<dbReference type="EMBL" id="CP001251">
    <property type="protein sequence ID" value="ACK41519.1"/>
    <property type="molecule type" value="Genomic_DNA"/>
</dbReference>
<evidence type="ECO:0000313" key="3">
    <source>
        <dbReference type="Proteomes" id="UP000007719"/>
    </source>
</evidence>
<feature type="transmembrane region" description="Helical" evidence="1">
    <location>
        <begin position="198"/>
        <end position="218"/>
    </location>
</feature>
<reference evidence="3" key="1">
    <citation type="journal article" date="2016" name="Front. Microbiol.">
        <title>The complete genome sequence of hyperthermophile Dictyoglomus turgidum DSM 6724 reveals a specialized carbohydrate fermentor.</title>
        <authorList>
            <person name="Brumm P.J."/>
            <person name="Gowda K."/>
            <person name="Robb F.T."/>
            <person name="Mead D.A."/>
        </authorList>
    </citation>
    <scope>NUCLEOTIDE SEQUENCE [LARGE SCALE GENOMIC DNA]</scope>
    <source>
        <strain evidence="3">DSM 6724 / Z-1310</strain>
    </source>
</reference>
<dbReference type="AlphaFoldDB" id="B8E1J4"/>
<organism evidence="2 3">
    <name type="scientific">Dictyoglomus turgidum (strain DSM 6724 / Z-1310)</name>
    <dbReference type="NCBI Taxonomy" id="515635"/>
    <lineage>
        <taxon>Bacteria</taxon>
        <taxon>Pseudomonadati</taxon>
        <taxon>Dictyoglomota</taxon>
        <taxon>Dictyoglomia</taxon>
        <taxon>Dictyoglomales</taxon>
        <taxon>Dictyoglomaceae</taxon>
        <taxon>Dictyoglomus</taxon>
    </lineage>
</organism>
<name>B8E1J4_DICTD</name>